<keyword evidence="2" id="KW-1185">Reference proteome</keyword>
<evidence type="ECO:0000313" key="2">
    <source>
        <dbReference type="Proteomes" id="UP000327294"/>
    </source>
</evidence>
<dbReference type="Proteomes" id="UP000327294">
    <property type="component" value="Chromosome"/>
</dbReference>
<dbReference type="RefSeq" id="WP_152170848.1">
    <property type="nucleotide sequence ID" value="NZ_CP045096.1"/>
</dbReference>
<dbReference type="EMBL" id="CP045096">
    <property type="protein sequence ID" value="QFQ99422.1"/>
    <property type="molecule type" value="Genomic_DNA"/>
</dbReference>
<dbReference type="KEGG" id="sphv:F9278_28390"/>
<proteinExistence type="predicted"/>
<evidence type="ECO:0000313" key="1">
    <source>
        <dbReference type="EMBL" id="QFQ99422.1"/>
    </source>
</evidence>
<protein>
    <submittedName>
        <fullName evidence="1">Uncharacterized protein</fullName>
    </submittedName>
</protein>
<accession>A0A5P8K9C3</accession>
<organism evidence="1 2">
    <name type="scientific">Streptomyces phaeolivaceus</name>
    <dbReference type="NCBI Taxonomy" id="2653200"/>
    <lineage>
        <taxon>Bacteria</taxon>
        <taxon>Bacillati</taxon>
        <taxon>Actinomycetota</taxon>
        <taxon>Actinomycetes</taxon>
        <taxon>Kitasatosporales</taxon>
        <taxon>Streptomycetaceae</taxon>
        <taxon>Streptomyces</taxon>
    </lineage>
</organism>
<reference evidence="1 2" key="1">
    <citation type="submission" date="2019-10" db="EMBL/GenBank/DDBJ databases">
        <title>Streptomyces sp. strain GY16 isolated from leaves of Broussonetia papyrifera.</title>
        <authorList>
            <person name="Mo P."/>
        </authorList>
    </citation>
    <scope>NUCLEOTIDE SEQUENCE [LARGE SCALE GENOMIC DNA]</scope>
    <source>
        <strain evidence="1 2">GY16</strain>
    </source>
</reference>
<name>A0A5P8K9C3_9ACTN</name>
<dbReference type="AlphaFoldDB" id="A0A5P8K9C3"/>
<gene>
    <name evidence="1" type="ORF">F9278_28390</name>
</gene>
<sequence length="98" mass="9847">MRTSPYPAAAPGGDVTAGVTEYERLRESAGRGGRRGGLGVLVARGMAAYLKVAASLAAAAAPRTGSPGPSAAGAVATTLDAEVIRVWSRMVWAHANSP</sequence>